<feature type="domain" description="Myb-like" evidence="9">
    <location>
        <begin position="64"/>
        <end position="145"/>
    </location>
</feature>
<keyword evidence="4" id="KW-0238">DNA-binding</keyword>
<feature type="compositionally biased region" description="Low complexity" evidence="7">
    <location>
        <begin position="207"/>
        <end position="225"/>
    </location>
</feature>
<reference evidence="11" key="1">
    <citation type="submission" date="2022-08" db="EMBL/GenBank/DDBJ databases">
        <authorList>
            <person name="Marques A."/>
        </authorList>
    </citation>
    <scope>NUCLEOTIDE SEQUENCE</scope>
    <source>
        <strain evidence="11">RhyPub2mFocal</strain>
        <tissue evidence="11">Leaves</tissue>
    </source>
</reference>
<keyword evidence="6" id="KW-0539">Nucleus</keyword>
<dbReference type="GO" id="GO:0043565">
    <property type="term" value="F:sequence-specific DNA binding"/>
    <property type="evidence" value="ECO:0007669"/>
    <property type="project" value="InterPro"/>
</dbReference>
<proteinExistence type="predicted"/>
<evidence type="ECO:0000259" key="9">
    <source>
        <dbReference type="PROSITE" id="PS50090"/>
    </source>
</evidence>
<dbReference type="InterPro" id="IPR009057">
    <property type="entry name" value="Homeodomain-like_sf"/>
</dbReference>
<keyword evidence="2" id="KW-0677">Repeat</keyword>
<gene>
    <name evidence="11" type="ORF">LUZ62_065586</name>
</gene>
<dbReference type="SUPFAM" id="SSF46689">
    <property type="entry name" value="Homeodomain-like"/>
    <property type="match status" value="2"/>
</dbReference>
<comment type="caution">
    <text evidence="11">The sequence shown here is derived from an EMBL/GenBank/DDBJ whole genome shotgun (WGS) entry which is preliminary data.</text>
</comment>
<evidence type="ECO:0000256" key="6">
    <source>
        <dbReference type="ARBA" id="ARBA00023242"/>
    </source>
</evidence>
<keyword evidence="12" id="KW-1185">Reference proteome</keyword>
<protein>
    <submittedName>
        <fullName evidence="11">MYB transcription factor</fullName>
    </submittedName>
</protein>
<feature type="compositionally biased region" description="Polar residues" evidence="7">
    <location>
        <begin position="226"/>
        <end position="235"/>
    </location>
</feature>
<dbReference type="PROSITE" id="PS50090">
    <property type="entry name" value="MYB_LIKE"/>
    <property type="match status" value="2"/>
</dbReference>
<dbReference type="PANTHER" id="PTHR45675">
    <property type="entry name" value="MYB TRANSCRIPTION FACTOR-RELATED-RELATED"/>
    <property type="match status" value="1"/>
</dbReference>
<evidence type="ECO:0000256" key="1">
    <source>
        <dbReference type="ARBA" id="ARBA00004123"/>
    </source>
</evidence>
<comment type="subcellular location">
    <subcellularLocation>
        <location evidence="1">Nucleus</location>
    </subcellularLocation>
</comment>
<dbReference type="Gene3D" id="1.10.10.60">
    <property type="entry name" value="Homeodomain-like"/>
    <property type="match status" value="2"/>
</dbReference>
<evidence type="ECO:0000256" key="8">
    <source>
        <dbReference type="SAM" id="Phobius"/>
    </source>
</evidence>
<dbReference type="AlphaFoldDB" id="A0AAV8EPT7"/>
<name>A0AAV8EPT7_9POAL</name>
<dbReference type="EMBL" id="JAMFTS010000003">
    <property type="protein sequence ID" value="KAJ4781329.1"/>
    <property type="molecule type" value="Genomic_DNA"/>
</dbReference>
<dbReference type="GO" id="GO:0005634">
    <property type="term" value="C:nucleus"/>
    <property type="evidence" value="ECO:0007669"/>
    <property type="project" value="UniProtKB-SubCell"/>
</dbReference>
<dbReference type="FunFam" id="1.10.10.60:FF:000259">
    <property type="entry name" value="MYB transcription factor"/>
    <property type="match status" value="1"/>
</dbReference>
<evidence type="ECO:0000256" key="2">
    <source>
        <dbReference type="ARBA" id="ARBA00022737"/>
    </source>
</evidence>
<dbReference type="PROSITE" id="PS51294">
    <property type="entry name" value="HTH_MYB"/>
    <property type="match status" value="1"/>
</dbReference>
<evidence type="ECO:0000313" key="11">
    <source>
        <dbReference type="EMBL" id="KAJ4781329.1"/>
    </source>
</evidence>
<evidence type="ECO:0000256" key="4">
    <source>
        <dbReference type="ARBA" id="ARBA00023125"/>
    </source>
</evidence>
<evidence type="ECO:0000256" key="3">
    <source>
        <dbReference type="ARBA" id="ARBA00023015"/>
    </source>
</evidence>
<dbReference type="InterPro" id="IPR044676">
    <property type="entry name" value="EOBI/EOBII-like_plant"/>
</dbReference>
<keyword evidence="8" id="KW-0812">Transmembrane</keyword>
<feature type="region of interest" description="Disordered" evidence="7">
    <location>
        <begin position="201"/>
        <end position="244"/>
    </location>
</feature>
<feature type="domain" description="HTH myb-type" evidence="10">
    <location>
        <begin position="146"/>
        <end position="200"/>
    </location>
</feature>
<feature type="transmembrane region" description="Helical" evidence="8">
    <location>
        <begin position="110"/>
        <end position="130"/>
    </location>
</feature>
<keyword evidence="5" id="KW-0804">Transcription</keyword>
<feature type="domain" description="Myb-like" evidence="9">
    <location>
        <begin position="146"/>
        <end position="196"/>
    </location>
</feature>
<dbReference type="SMART" id="SM00717">
    <property type="entry name" value="SANT"/>
    <property type="match status" value="2"/>
</dbReference>
<keyword evidence="8" id="KW-1133">Transmembrane helix</keyword>
<sequence length="319" mass="36447">MSENTVVEHISRVTLHQPNPTIKTFLLIPKDQAGDKKRSVLCFNLQAQLIKTACAERKLMVADKGETRKGPWTEQEDLQLVWFVRLFGERRWDFLAKVSGLSVGIFLSDLTILALFSFVFVLSCAPYIGLNRTGKSCRLRWVNYLHPGLKRGRMTPQEEQLVLELHAKWGNRWSRIARKLPGRTDNEIKNYWRTHMRKKAQEQKKGAASASPSSPSFSSTVTTTSKNNEVQSSEIDPTENKEAVNGYNSVDQFWNEITASEAATQLGFDEYKEIGCYTNLSCSSITMPYSPVWDYNPEPLWRMDDEEFSEMIVPDLAHS</sequence>
<dbReference type="PANTHER" id="PTHR45675:SF125">
    <property type="entry name" value="MYB DNA-BINDING DOMAIN SUPERFAMILY PROTEIN-RELATED"/>
    <property type="match status" value="1"/>
</dbReference>
<keyword evidence="3" id="KW-0805">Transcription regulation</keyword>
<evidence type="ECO:0000256" key="5">
    <source>
        <dbReference type="ARBA" id="ARBA00023163"/>
    </source>
</evidence>
<keyword evidence="8" id="KW-0472">Membrane</keyword>
<accession>A0AAV8EPT7</accession>
<dbReference type="GO" id="GO:0003700">
    <property type="term" value="F:DNA-binding transcription factor activity"/>
    <property type="evidence" value="ECO:0007669"/>
    <property type="project" value="InterPro"/>
</dbReference>
<evidence type="ECO:0000313" key="12">
    <source>
        <dbReference type="Proteomes" id="UP001140206"/>
    </source>
</evidence>
<evidence type="ECO:0000259" key="10">
    <source>
        <dbReference type="PROSITE" id="PS51294"/>
    </source>
</evidence>
<dbReference type="Pfam" id="PF00249">
    <property type="entry name" value="Myb_DNA-binding"/>
    <property type="match status" value="2"/>
</dbReference>
<dbReference type="InterPro" id="IPR001005">
    <property type="entry name" value="SANT/Myb"/>
</dbReference>
<dbReference type="Proteomes" id="UP001140206">
    <property type="component" value="Chromosome 3"/>
</dbReference>
<dbReference type="CDD" id="cd00167">
    <property type="entry name" value="SANT"/>
    <property type="match status" value="2"/>
</dbReference>
<evidence type="ECO:0000256" key="7">
    <source>
        <dbReference type="SAM" id="MobiDB-lite"/>
    </source>
</evidence>
<organism evidence="11 12">
    <name type="scientific">Rhynchospora pubera</name>
    <dbReference type="NCBI Taxonomy" id="906938"/>
    <lineage>
        <taxon>Eukaryota</taxon>
        <taxon>Viridiplantae</taxon>
        <taxon>Streptophyta</taxon>
        <taxon>Embryophyta</taxon>
        <taxon>Tracheophyta</taxon>
        <taxon>Spermatophyta</taxon>
        <taxon>Magnoliopsida</taxon>
        <taxon>Liliopsida</taxon>
        <taxon>Poales</taxon>
        <taxon>Cyperaceae</taxon>
        <taxon>Cyperoideae</taxon>
        <taxon>Rhynchosporeae</taxon>
        <taxon>Rhynchospora</taxon>
    </lineage>
</organism>
<dbReference type="InterPro" id="IPR017930">
    <property type="entry name" value="Myb_dom"/>
</dbReference>